<sequence>MQPKMKKEYNLCYKRDTYMAKDYTCSIIPVHTTINSGNQCGITTILGLNDANNRYIQIKYRSKMVHKATMIYYKSLPNCPTKDKT</sequence>
<accession>A0AAD8JXQ4</accession>
<gene>
    <name evidence="1" type="ORF">QVD17_36006</name>
</gene>
<dbReference type="AlphaFoldDB" id="A0AAD8JXQ4"/>
<comment type="caution">
    <text evidence="1">The sequence shown here is derived from an EMBL/GenBank/DDBJ whole genome shotgun (WGS) entry which is preliminary data.</text>
</comment>
<evidence type="ECO:0000313" key="1">
    <source>
        <dbReference type="EMBL" id="KAK1409480.1"/>
    </source>
</evidence>
<proteinExistence type="predicted"/>
<dbReference type="EMBL" id="JAUHHV010000010">
    <property type="protein sequence ID" value="KAK1409480.1"/>
    <property type="molecule type" value="Genomic_DNA"/>
</dbReference>
<organism evidence="1 2">
    <name type="scientific">Tagetes erecta</name>
    <name type="common">African marigold</name>
    <dbReference type="NCBI Taxonomy" id="13708"/>
    <lineage>
        <taxon>Eukaryota</taxon>
        <taxon>Viridiplantae</taxon>
        <taxon>Streptophyta</taxon>
        <taxon>Embryophyta</taxon>
        <taxon>Tracheophyta</taxon>
        <taxon>Spermatophyta</taxon>
        <taxon>Magnoliopsida</taxon>
        <taxon>eudicotyledons</taxon>
        <taxon>Gunneridae</taxon>
        <taxon>Pentapetalae</taxon>
        <taxon>asterids</taxon>
        <taxon>campanulids</taxon>
        <taxon>Asterales</taxon>
        <taxon>Asteraceae</taxon>
        <taxon>Asteroideae</taxon>
        <taxon>Heliantheae alliance</taxon>
        <taxon>Tageteae</taxon>
        <taxon>Tagetes</taxon>
    </lineage>
</organism>
<dbReference type="Proteomes" id="UP001229421">
    <property type="component" value="Unassembled WGS sequence"/>
</dbReference>
<protein>
    <submittedName>
        <fullName evidence="1">Uncharacterized protein</fullName>
    </submittedName>
</protein>
<evidence type="ECO:0000313" key="2">
    <source>
        <dbReference type="Proteomes" id="UP001229421"/>
    </source>
</evidence>
<reference evidence="1" key="1">
    <citation type="journal article" date="2023" name="bioRxiv">
        <title>Improved chromosome-level genome assembly for marigold (Tagetes erecta).</title>
        <authorList>
            <person name="Jiang F."/>
            <person name="Yuan L."/>
            <person name="Wang S."/>
            <person name="Wang H."/>
            <person name="Xu D."/>
            <person name="Wang A."/>
            <person name="Fan W."/>
        </authorList>
    </citation>
    <scope>NUCLEOTIDE SEQUENCE</scope>
    <source>
        <strain evidence="1">WSJ</strain>
        <tissue evidence="1">Leaf</tissue>
    </source>
</reference>
<name>A0AAD8JXQ4_TARER</name>
<keyword evidence="2" id="KW-1185">Reference proteome</keyword>